<sequence length="255" mass="25847">MSHSSDMSGRAAIVTGASRGIGQAIAAALLARGASVCITARKPGGLAEAAAALDAGERLLTVAGNSRDPGHRAEAIETTMARFGRLDVLVNNTGVNPAYDTLVETDLDAFAALLDVNVVGALGWVQQAHAAWMGEHGGAVVNVASAAGLRPARMIGAYGASKAAIVHMTAQLAAELGPRVRVNAVAPAVVRTRMAGPLYEGREQEVAAAYPLRRLGEPADIASAVAFLASDEASWVTGETLVVDGGLMTSGGVDG</sequence>
<dbReference type="InterPro" id="IPR002347">
    <property type="entry name" value="SDR_fam"/>
</dbReference>
<dbReference type="PRINTS" id="PR00081">
    <property type="entry name" value="GDHRDH"/>
</dbReference>
<dbReference type="KEGG" id="cwo:Cwoe_4013"/>
<reference evidence="3 4" key="1">
    <citation type="journal article" date="2010" name="Stand. Genomic Sci.">
        <title>Complete genome sequence of Conexibacter woesei type strain (ID131577).</title>
        <authorList>
            <person name="Pukall R."/>
            <person name="Lapidus A."/>
            <person name="Glavina Del Rio T."/>
            <person name="Copeland A."/>
            <person name="Tice H."/>
            <person name="Cheng J.-F."/>
            <person name="Lucas S."/>
            <person name="Chen F."/>
            <person name="Nolan M."/>
            <person name="Bruce D."/>
            <person name="Goodwin L."/>
            <person name="Pitluck S."/>
            <person name="Mavromatis K."/>
            <person name="Ivanova N."/>
            <person name="Ovchinnikova G."/>
            <person name="Pati A."/>
            <person name="Chen A."/>
            <person name="Palaniappan K."/>
            <person name="Land M."/>
            <person name="Hauser L."/>
            <person name="Chang Y.-J."/>
            <person name="Jeffries C.D."/>
            <person name="Chain P."/>
            <person name="Meincke L."/>
            <person name="Sims D."/>
            <person name="Brettin T."/>
            <person name="Detter J.C."/>
            <person name="Rohde M."/>
            <person name="Goeker M."/>
            <person name="Bristow J."/>
            <person name="Eisen J.A."/>
            <person name="Markowitz V."/>
            <person name="Kyrpides N.C."/>
            <person name="Klenk H.-P."/>
            <person name="Hugenholtz P."/>
        </authorList>
    </citation>
    <scope>NUCLEOTIDE SEQUENCE [LARGE SCALE GENOMIC DNA]</scope>
    <source>
        <strain evidence="4">DSM 14684 / CIP 108061 / JCM 11494 / NBRC 100937 / ID131577</strain>
    </source>
</reference>
<protein>
    <submittedName>
        <fullName evidence="3">Short-chain dehydrogenase/reductase SDR</fullName>
    </submittedName>
</protein>
<evidence type="ECO:0000313" key="3">
    <source>
        <dbReference type="EMBL" id="ADB52430.1"/>
    </source>
</evidence>
<dbReference type="CDD" id="cd05233">
    <property type="entry name" value="SDR_c"/>
    <property type="match status" value="1"/>
</dbReference>
<dbReference type="InterPro" id="IPR020904">
    <property type="entry name" value="Sc_DH/Rdtase_CS"/>
</dbReference>
<dbReference type="STRING" id="469383.Cwoe_4013"/>
<evidence type="ECO:0000256" key="2">
    <source>
        <dbReference type="ARBA" id="ARBA00023002"/>
    </source>
</evidence>
<dbReference type="AlphaFoldDB" id="D3F3R5"/>
<organism evidence="3 4">
    <name type="scientific">Conexibacter woesei (strain DSM 14684 / CCUG 47730 / CIP 108061 / JCM 11494 / NBRC 100937 / ID131577)</name>
    <dbReference type="NCBI Taxonomy" id="469383"/>
    <lineage>
        <taxon>Bacteria</taxon>
        <taxon>Bacillati</taxon>
        <taxon>Actinomycetota</taxon>
        <taxon>Thermoleophilia</taxon>
        <taxon>Solirubrobacterales</taxon>
        <taxon>Conexibacteraceae</taxon>
        <taxon>Conexibacter</taxon>
    </lineage>
</organism>
<dbReference type="SUPFAM" id="SSF51735">
    <property type="entry name" value="NAD(P)-binding Rossmann-fold domains"/>
    <property type="match status" value="1"/>
</dbReference>
<dbReference type="OrthoDB" id="9789398at2"/>
<comment type="similarity">
    <text evidence="1">Belongs to the short-chain dehydrogenases/reductases (SDR) family.</text>
</comment>
<dbReference type="EMBL" id="CP001854">
    <property type="protein sequence ID" value="ADB52430.1"/>
    <property type="molecule type" value="Genomic_DNA"/>
</dbReference>
<keyword evidence="2" id="KW-0560">Oxidoreductase</keyword>
<keyword evidence="4" id="KW-1185">Reference proteome</keyword>
<dbReference type="InterPro" id="IPR036291">
    <property type="entry name" value="NAD(P)-bd_dom_sf"/>
</dbReference>
<dbReference type="Gene3D" id="3.40.50.720">
    <property type="entry name" value="NAD(P)-binding Rossmann-like Domain"/>
    <property type="match status" value="1"/>
</dbReference>
<dbReference type="PROSITE" id="PS00061">
    <property type="entry name" value="ADH_SHORT"/>
    <property type="match status" value="1"/>
</dbReference>
<name>D3F3R5_CONWI</name>
<evidence type="ECO:0000313" key="4">
    <source>
        <dbReference type="Proteomes" id="UP000008229"/>
    </source>
</evidence>
<dbReference type="PANTHER" id="PTHR43943">
    <property type="entry name" value="DEHYDROGENASE/REDUCTASE (SDR FAMILY) MEMBER 4"/>
    <property type="match status" value="1"/>
</dbReference>
<dbReference type="GO" id="GO:0016491">
    <property type="term" value="F:oxidoreductase activity"/>
    <property type="evidence" value="ECO:0007669"/>
    <property type="project" value="UniProtKB-KW"/>
</dbReference>
<dbReference type="RefSeq" id="WP_012935481.1">
    <property type="nucleotide sequence ID" value="NC_013739.1"/>
</dbReference>
<proteinExistence type="inferred from homology"/>
<dbReference type="PANTHER" id="PTHR43943:SF2">
    <property type="entry name" value="DEHYDROGENASE_REDUCTASE 4"/>
    <property type="match status" value="1"/>
</dbReference>
<dbReference type="eggNOG" id="COG1028">
    <property type="taxonomic scope" value="Bacteria"/>
</dbReference>
<dbReference type="HOGENOM" id="CLU_010194_1_1_11"/>
<evidence type="ECO:0000256" key="1">
    <source>
        <dbReference type="ARBA" id="ARBA00006484"/>
    </source>
</evidence>
<dbReference type="NCBIfam" id="NF005559">
    <property type="entry name" value="PRK07231.1"/>
    <property type="match status" value="1"/>
</dbReference>
<dbReference type="Proteomes" id="UP000008229">
    <property type="component" value="Chromosome"/>
</dbReference>
<dbReference type="PRINTS" id="PR00080">
    <property type="entry name" value="SDRFAMILY"/>
</dbReference>
<gene>
    <name evidence="3" type="ordered locus">Cwoe_4013</name>
</gene>
<dbReference type="FunFam" id="3.40.50.720:FF:000084">
    <property type="entry name" value="Short-chain dehydrogenase reductase"/>
    <property type="match status" value="1"/>
</dbReference>
<reference evidence="4" key="2">
    <citation type="submission" date="2010-01" db="EMBL/GenBank/DDBJ databases">
        <title>The complete genome of Conexibacter woesei DSM 14684.</title>
        <authorList>
            <consortium name="US DOE Joint Genome Institute (JGI-PGF)"/>
            <person name="Lucas S."/>
            <person name="Copeland A."/>
            <person name="Lapidus A."/>
            <person name="Glavina del Rio T."/>
            <person name="Dalin E."/>
            <person name="Tice H."/>
            <person name="Bruce D."/>
            <person name="Goodwin L."/>
            <person name="Pitluck S."/>
            <person name="Kyrpides N."/>
            <person name="Mavromatis K."/>
            <person name="Ivanova N."/>
            <person name="Mikhailova N."/>
            <person name="Chertkov O."/>
            <person name="Brettin T."/>
            <person name="Detter J.C."/>
            <person name="Han C."/>
            <person name="Larimer F."/>
            <person name="Land M."/>
            <person name="Hauser L."/>
            <person name="Markowitz V."/>
            <person name="Cheng J.-F."/>
            <person name="Hugenholtz P."/>
            <person name="Woyke T."/>
            <person name="Wu D."/>
            <person name="Pukall R."/>
            <person name="Steenblock K."/>
            <person name="Schneider S."/>
            <person name="Klenk H.-P."/>
            <person name="Eisen J.A."/>
        </authorList>
    </citation>
    <scope>NUCLEOTIDE SEQUENCE [LARGE SCALE GENOMIC DNA]</scope>
    <source>
        <strain evidence="4">DSM 14684 / CIP 108061 / JCM 11494 / NBRC 100937 / ID131577</strain>
    </source>
</reference>
<dbReference type="Pfam" id="PF13561">
    <property type="entry name" value="adh_short_C2"/>
    <property type="match status" value="1"/>
</dbReference>
<accession>D3F3R5</accession>